<reference evidence="17" key="1">
    <citation type="journal article" date="2017" name="FEBS Open Bio">
        <title>A novel cytochrome P450, CYP3201B1, is involved in (R)-mandelonitrile biosynthesis in a cyanogenic millipede.</title>
        <authorList>
            <person name="Yamaguchi T."/>
            <person name="Kuwahara Y."/>
            <person name="Asano Y."/>
        </authorList>
    </citation>
    <scope>NUCLEOTIDE SEQUENCE</scope>
</reference>
<keyword evidence="10 15" id="KW-0560">Oxidoreductase</keyword>
<dbReference type="InterPro" id="IPR002401">
    <property type="entry name" value="Cyt_P450_E_grp-I"/>
</dbReference>
<comment type="similarity">
    <text evidence="5 15">Belongs to the cytochrome P450 family.</text>
</comment>
<dbReference type="PANTHER" id="PTHR24300">
    <property type="entry name" value="CYTOCHROME P450 508A4-RELATED"/>
    <property type="match status" value="1"/>
</dbReference>
<evidence type="ECO:0000256" key="16">
    <source>
        <dbReference type="SAM" id="Phobius"/>
    </source>
</evidence>
<comment type="cofactor">
    <cofactor evidence="1 14">
        <name>heme</name>
        <dbReference type="ChEBI" id="CHEBI:30413"/>
    </cofactor>
</comment>
<dbReference type="PRINTS" id="PR00463">
    <property type="entry name" value="EP450I"/>
</dbReference>
<organism evidence="17">
    <name type="scientific">Chamberlinius hualienensis</name>
    <dbReference type="NCBI Taxonomy" id="1551368"/>
    <lineage>
        <taxon>Eukaryota</taxon>
        <taxon>Metazoa</taxon>
        <taxon>Ecdysozoa</taxon>
        <taxon>Arthropoda</taxon>
        <taxon>Myriapoda</taxon>
        <taxon>Diplopoda</taxon>
        <taxon>Helminthomorpha</taxon>
        <taxon>Polydesmida</taxon>
        <taxon>Paradoxosomatidae</taxon>
        <taxon>Chamberlinius</taxon>
    </lineage>
</organism>
<keyword evidence="16" id="KW-1133">Transmembrane helix</keyword>
<keyword evidence="16" id="KW-0812">Transmembrane</keyword>
<dbReference type="Gene3D" id="1.10.630.10">
    <property type="entry name" value="Cytochrome P450"/>
    <property type="match status" value="1"/>
</dbReference>
<proteinExistence type="evidence at transcript level"/>
<feature type="transmembrane region" description="Helical" evidence="16">
    <location>
        <begin position="6"/>
        <end position="23"/>
    </location>
</feature>
<keyword evidence="11 14" id="KW-0408">Iron</keyword>
<keyword evidence="12 15" id="KW-0503">Monooxygenase</keyword>
<dbReference type="GO" id="GO:0008395">
    <property type="term" value="F:steroid hydroxylase activity"/>
    <property type="evidence" value="ECO:0007669"/>
    <property type="project" value="TreeGrafter"/>
</dbReference>
<dbReference type="GO" id="GO:0005506">
    <property type="term" value="F:iron ion binding"/>
    <property type="evidence" value="ECO:0007669"/>
    <property type="project" value="InterPro"/>
</dbReference>
<dbReference type="SUPFAM" id="SSF48264">
    <property type="entry name" value="Cytochrome P450"/>
    <property type="match status" value="1"/>
</dbReference>
<evidence type="ECO:0000313" key="17">
    <source>
        <dbReference type="EMBL" id="BAV93912.1"/>
    </source>
</evidence>
<dbReference type="InterPro" id="IPR001128">
    <property type="entry name" value="Cyt_P450"/>
</dbReference>
<dbReference type="GO" id="GO:0020037">
    <property type="term" value="F:heme binding"/>
    <property type="evidence" value="ECO:0007669"/>
    <property type="project" value="InterPro"/>
</dbReference>
<name>A0A1J1E8R1_9MYRI</name>
<evidence type="ECO:0000256" key="6">
    <source>
        <dbReference type="ARBA" id="ARBA00022617"/>
    </source>
</evidence>
<evidence type="ECO:0000256" key="10">
    <source>
        <dbReference type="ARBA" id="ARBA00023002"/>
    </source>
</evidence>
<dbReference type="FunFam" id="1.10.630.10:FF:000238">
    <property type="entry name" value="Cytochrome P450 2A6"/>
    <property type="match status" value="1"/>
</dbReference>
<dbReference type="PROSITE" id="PS00086">
    <property type="entry name" value="CYTOCHROME_P450"/>
    <property type="match status" value="1"/>
</dbReference>
<comment type="subcellular location">
    <subcellularLocation>
        <location evidence="4">Endoplasmic reticulum membrane</location>
        <topology evidence="4">Peripheral membrane protein</topology>
    </subcellularLocation>
    <subcellularLocation>
        <location evidence="3">Microsome membrane</location>
        <topology evidence="3">Peripheral membrane protein</topology>
    </subcellularLocation>
</comment>
<evidence type="ECO:0000256" key="3">
    <source>
        <dbReference type="ARBA" id="ARBA00004174"/>
    </source>
</evidence>
<evidence type="ECO:0000256" key="8">
    <source>
        <dbReference type="ARBA" id="ARBA00022824"/>
    </source>
</evidence>
<evidence type="ECO:0000256" key="7">
    <source>
        <dbReference type="ARBA" id="ARBA00022723"/>
    </source>
</evidence>
<evidence type="ECO:0000256" key="15">
    <source>
        <dbReference type="RuleBase" id="RU000461"/>
    </source>
</evidence>
<sequence length="494" mass="56760">MEVGYVWSFIYALITAIFIRWIIKRVIILVKLPPGPWGLPLVGYLPWITKDAYKSFIDIAKLHGGLFSVNLGSETVVILNDWKSVKATLIDQPKVFSGRKYLKLTEATIQNNDVAWSEGNVWQIQRKLTLKCLTNIGLVNKSMESHIVDLVQEVTEKLTRYNNKEVPMESMFFSSILQTNWKFVSVDPIDNNKLREYEDAIKELFKRFHPDNPLLIFEWLRFIPPNGFGYKAILKASQVVTNTLRETINSHLNEWKDGDVNDFIDYYIAEIKKRQVSGQKNEKPFTIDNLLGSVFDMFTAGVDTINSTCLWAFLFLTYNPDIQRKAQQELDAVVGRLRMPNLYDFTNLPYIEAIIMEVHRKASLAPLAVPHRTMEDAKVFGYTIPKGTTCYPNIYAIHNDSTLWDKPEEFNPARFLDNNNKVVWPSYLIPFSVGPRACLGKHLAQMELKIIIASLLHKFNFKCPIGSENSSFAIENGLTLHPQPYSLLIQLRND</sequence>
<dbReference type="InterPro" id="IPR036396">
    <property type="entry name" value="Cyt_P450_sf"/>
</dbReference>
<dbReference type="GO" id="GO:0006082">
    <property type="term" value="P:organic acid metabolic process"/>
    <property type="evidence" value="ECO:0007669"/>
    <property type="project" value="TreeGrafter"/>
</dbReference>
<dbReference type="GO" id="GO:0005789">
    <property type="term" value="C:endoplasmic reticulum membrane"/>
    <property type="evidence" value="ECO:0007669"/>
    <property type="project" value="UniProtKB-SubCell"/>
</dbReference>
<dbReference type="AlphaFoldDB" id="A0A1J1E8R1"/>
<dbReference type="PRINTS" id="PR00385">
    <property type="entry name" value="P450"/>
</dbReference>
<dbReference type="EMBL" id="LC125362">
    <property type="protein sequence ID" value="BAV93912.1"/>
    <property type="molecule type" value="mRNA"/>
</dbReference>
<keyword evidence="13 16" id="KW-0472">Membrane</keyword>
<dbReference type="PANTHER" id="PTHR24300:SF403">
    <property type="entry name" value="CYTOCHROME P450 306A1"/>
    <property type="match status" value="1"/>
</dbReference>
<evidence type="ECO:0000256" key="5">
    <source>
        <dbReference type="ARBA" id="ARBA00010617"/>
    </source>
</evidence>
<keyword evidence="7 14" id="KW-0479">Metal-binding</keyword>
<comment type="function">
    <text evidence="2">May be involved in the metabolism of insect hormones and in the breakdown of synthetic insecticides.</text>
</comment>
<keyword evidence="9" id="KW-0492">Microsome</keyword>
<evidence type="ECO:0000256" key="13">
    <source>
        <dbReference type="ARBA" id="ARBA00023136"/>
    </source>
</evidence>
<dbReference type="InterPro" id="IPR050182">
    <property type="entry name" value="Cytochrome_P450_fam2"/>
</dbReference>
<keyword evidence="6 14" id="KW-0349">Heme</keyword>
<evidence type="ECO:0000256" key="4">
    <source>
        <dbReference type="ARBA" id="ARBA00004406"/>
    </source>
</evidence>
<evidence type="ECO:0000256" key="14">
    <source>
        <dbReference type="PIRSR" id="PIRSR602401-1"/>
    </source>
</evidence>
<evidence type="ECO:0000256" key="2">
    <source>
        <dbReference type="ARBA" id="ARBA00003690"/>
    </source>
</evidence>
<gene>
    <name evidence="17" type="primary">cyp3201g2</name>
</gene>
<dbReference type="GO" id="GO:0006805">
    <property type="term" value="P:xenobiotic metabolic process"/>
    <property type="evidence" value="ECO:0007669"/>
    <property type="project" value="TreeGrafter"/>
</dbReference>
<evidence type="ECO:0000256" key="11">
    <source>
        <dbReference type="ARBA" id="ARBA00023004"/>
    </source>
</evidence>
<dbReference type="GO" id="GO:0016712">
    <property type="term" value="F:oxidoreductase activity, acting on paired donors, with incorporation or reduction of molecular oxygen, reduced flavin or flavoprotein as one donor, and incorporation of one atom of oxygen"/>
    <property type="evidence" value="ECO:0007669"/>
    <property type="project" value="TreeGrafter"/>
</dbReference>
<evidence type="ECO:0000256" key="1">
    <source>
        <dbReference type="ARBA" id="ARBA00001971"/>
    </source>
</evidence>
<dbReference type="Pfam" id="PF00067">
    <property type="entry name" value="p450"/>
    <property type="match status" value="1"/>
</dbReference>
<evidence type="ECO:0000256" key="12">
    <source>
        <dbReference type="ARBA" id="ARBA00023033"/>
    </source>
</evidence>
<evidence type="ECO:0000256" key="9">
    <source>
        <dbReference type="ARBA" id="ARBA00022848"/>
    </source>
</evidence>
<keyword evidence="8" id="KW-0256">Endoplasmic reticulum</keyword>
<feature type="binding site" description="axial binding residue" evidence="14">
    <location>
        <position position="438"/>
    </location>
    <ligand>
        <name>heme</name>
        <dbReference type="ChEBI" id="CHEBI:30413"/>
    </ligand>
    <ligandPart>
        <name>Fe</name>
        <dbReference type="ChEBI" id="CHEBI:18248"/>
    </ligandPart>
</feature>
<accession>A0A1J1E8R1</accession>
<dbReference type="InterPro" id="IPR017972">
    <property type="entry name" value="Cyt_P450_CS"/>
</dbReference>
<protein>
    <submittedName>
        <fullName evidence="17">Cytochrome P450 3201G2</fullName>
    </submittedName>
</protein>